<organism evidence="6 7">
    <name type="scientific">Camellia sinensis var. sinensis</name>
    <name type="common">China tea</name>
    <dbReference type="NCBI Taxonomy" id="542762"/>
    <lineage>
        <taxon>Eukaryota</taxon>
        <taxon>Viridiplantae</taxon>
        <taxon>Streptophyta</taxon>
        <taxon>Embryophyta</taxon>
        <taxon>Tracheophyta</taxon>
        <taxon>Spermatophyta</taxon>
        <taxon>Magnoliopsida</taxon>
        <taxon>eudicotyledons</taxon>
        <taxon>Gunneridae</taxon>
        <taxon>Pentapetalae</taxon>
        <taxon>asterids</taxon>
        <taxon>Ericales</taxon>
        <taxon>Theaceae</taxon>
        <taxon>Camellia</taxon>
    </lineage>
</organism>
<dbReference type="PANTHER" id="PTHR37807">
    <property type="entry name" value="OS07G0160300 PROTEIN"/>
    <property type="match status" value="1"/>
</dbReference>
<name>A0A4S4DLZ7_CAMSN</name>
<keyword evidence="1" id="KW-0479">Metal-binding</keyword>
<gene>
    <name evidence="6" type="ORF">TEA_007126</name>
</gene>
<dbReference type="EMBL" id="SDRB02010832">
    <property type="protein sequence ID" value="THG03993.1"/>
    <property type="molecule type" value="Genomic_DNA"/>
</dbReference>
<dbReference type="PANTHER" id="PTHR37807:SF4">
    <property type="entry name" value="DC1 DOMAIN-CONTAINING PROTEIN"/>
    <property type="match status" value="1"/>
</dbReference>
<dbReference type="STRING" id="542762.A0A4S4DLZ7"/>
<dbReference type="Pfam" id="PF13671">
    <property type="entry name" value="AAA_33"/>
    <property type="match status" value="1"/>
</dbReference>
<dbReference type="SUPFAM" id="SSF52540">
    <property type="entry name" value="P-loop containing nucleoside triphosphate hydrolases"/>
    <property type="match status" value="1"/>
</dbReference>
<evidence type="ECO:0000256" key="1">
    <source>
        <dbReference type="ARBA" id="ARBA00022723"/>
    </source>
</evidence>
<dbReference type="PROSITE" id="PS50081">
    <property type="entry name" value="ZF_DAG_PE_2"/>
    <property type="match status" value="2"/>
</dbReference>
<dbReference type="InterPro" id="IPR001965">
    <property type="entry name" value="Znf_PHD"/>
</dbReference>
<evidence type="ECO:0000259" key="5">
    <source>
        <dbReference type="PROSITE" id="PS50081"/>
    </source>
</evidence>
<dbReference type="InterPro" id="IPR004146">
    <property type="entry name" value="DC1"/>
</dbReference>
<dbReference type="SUPFAM" id="SSF57889">
    <property type="entry name" value="Cysteine-rich domain"/>
    <property type="match status" value="2"/>
</dbReference>
<sequence length="493" mass="56294">MPLTVIALKGHPCTGKTKLAVSLSKALKCALIDHETVFNCMAKFQDPQPTTLSVSTIAEKAEHLTNVSFEAVCQMALTLLCSKRPVIIDTSLSLRSHLDRLLEVSKSTSSRLIIIECIVRHKYQWKNRIERRQSEAAAAATDGSSVLGWYKPRTWYDLERLLERYDWCAHDKEYIGNLAGFSKLVVSTSSCHWAGQVVIMKMNAQDSSKHTHLSDVLAWICEESRRPLETSSSEKLQGQVEDGNVGSGGETIRHIVKRIGHPLGGHLHNLRLSKEKIDREIACRKCLQLITTSVTEHYSCVGCDLSLHKSCAELSNDHRHELMPHELGQLVDPKTGKYSFPEKHSCPFHSHDEGMGFVDDCCDCLYHTSLRWGLFPVVLYHRLHIMYFNIKPIASDTEFLCDACGETSKEEVYYLCRGCKIRFHVGCALLPFCYKHEIHRHPLRLTFLKEDDGTDEYYCDVCEDNRNPNHMMYYCKECNFTCHLRCMTFLKEE</sequence>
<proteinExistence type="predicted"/>
<protein>
    <recommendedName>
        <fullName evidence="5">Phorbol-ester/DAG-type domain-containing protein</fullName>
    </recommendedName>
</protein>
<dbReference type="InterPro" id="IPR046349">
    <property type="entry name" value="C1-like_sf"/>
</dbReference>
<reference evidence="6 7" key="1">
    <citation type="journal article" date="2018" name="Proc. Natl. Acad. Sci. U.S.A.">
        <title>Draft genome sequence of Camellia sinensis var. sinensis provides insights into the evolution of the tea genome and tea quality.</title>
        <authorList>
            <person name="Wei C."/>
            <person name="Yang H."/>
            <person name="Wang S."/>
            <person name="Zhao J."/>
            <person name="Liu C."/>
            <person name="Gao L."/>
            <person name="Xia E."/>
            <person name="Lu Y."/>
            <person name="Tai Y."/>
            <person name="She G."/>
            <person name="Sun J."/>
            <person name="Cao H."/>
            <person name="Tong W."/>
            <person name="Gao Q."/>
            <person name="Li Y."/>
            <person name="Deng W."/>
            <person name="Jiang X."/>
            <person name="Wang W."/>
            <person name="Chen Q."/>
            <person name="Zhang S."/>
            <person name="Li H."/>
            <person name="Wu J."/>
            <person name="Wang P."/>
            <person name="Li P."/>
            <person name="Shi C."/>
            <person name="Zheng F."/>
            <person name="Jian J."/>
            <person name="Huang B."/>
            <person name="Shan D."/>
            <person name="Shi M."/>
            <person name="Fang C."/>
            <person name="Yue Y."/>
            <person name="Li F."/>
            <person name="Li D."/>
            <person name="Wei S."/>
            <person name="Han B."/>
            <person name="Jiang C."/>
            <person name="Yin Y."/>
            <person name="Xia T."/>
            <person name="Zhang Z."/>
            <person name="Bennetzen J.L."/>
            <person name="Zhao S."/>
            <person name="Wan X."/>
        </authorList>
    </citation>
    <scope>NUCLEOTIDE SEQUENCE [LARGE SCALE GENOMIC DNA]</scope>
    <source>
        <strain evidence="7">cv. Shuchazao</strain>
        <tissue evidence="6">Leaf</tissue>
    </source>
</reference>
<comment type="caution">
    <text evidence="6">The sequence shown here is derived from an EMBL/GenBank/DDBJ whole genome shotgun (WGS) entry which is preliminary data.</text>
</comment>
<evidence type="ECO:0000256" key="4">
    <source>
        <dbReference type="ARBA" id="ARBA00022833"/>
    </source>
</evidence>
<dbReference type="InterPro" id="IPR002219">
    <property type="entry name" value="PKC_DAG/PE"/>
</dbReference>
<evidence type="ECO:0000256" key="3">
    <source>
        <dbReference type="ARBA" id="ARBA00022771"/>
    </source>
</evidence>
<feature type="domain" description="Phorbol-ester/DAG-type" evidence="5">
    <location>
        <begin position="440"/>
        <end position="493"/>
    </location>
</feature>
<feature type="domain" description="Phorbol-ester/DAG-type" evidence="5">
    <location>
        <begin position="267"/>
        <end position="319"/>
    </location>
</feature>
<keyword evidence="2" id="KW-0677">Repeat</keyword>
<keyword evidence="4" id="KW-0862">Zinc</keyword>
<dbReference type="SMART" id="SM00249">
    <property type="entry name" value="PHD"/>
    <property type="match status" value="1"/>
</dbReference>
<evidence type="ECO:0000256" key="2">
    <source>
        <dbReference type="ARBA" id="ARBA00022737"/>
    </source>
</evidence>
<dbReference type="AlphaFoldDB" id="A0A4S4DLZ7"/>
<keyword evidence="7" id="KW-1185">Reference proteome</keyword>
<dbReference type="GO" id="GO:0008270">
    <property type="term" value="F:zinc ion binding"/>
    <property type="evidence" value="ECO:0007669"/>
    <property type="project" value="UniProtKB-KW"/>
</dbReference>
<evidence type="ECO:0000313" key="6">
    <source>
        <dbReference type="EMBL" id="THG03993.1"/>
    </source>
</evidence>
<dbReference type="InterPro" id="IPR027417">
    <property type="entry name" value="P-loop_NTPase"/>
</dbReference>
<accession>A0A4S4DLZ7</accession>
<dbReference type="Pfam" id="PF03107">
    <property type="entry name" value="C1_2"/>
    <property type="match status" value="1"/>
</dbReference>
<evidence type="ECO:0000313" key="7">
    <source>
        <dbReference type="Proteomes" id="UP000306102"/>
    </source>
</evidence>
<keyword evidence="3" id="KW-0863">Zinc-finger</keyword>
<dbReference type="Proteomes" id="UP000306102">
    <property type="component" value="Unassembled WGS sequence"/>
</dbReference>
<dbReference type="Gene3D" id="3.40.50.300">
    <property type="entry name" value="P-loop containing nucleotide triphosphate hydrolases"/>
    <property type="match status" value="1"/>
</dbReference>